<comment type="subcellular location">
    <subcellularLocation>
        <location evidence="1">Membrane</location>
    </subcellularLocation>
</comment>
<comment type="caution">
    <text evidence="7">The sequence shown here is derived from an EMBL/GenBank/DDBJ whole genome shotgun (WGS) entry which is preliminary data.</text>
</comment>
<dbReference type="GO" id="GO:0005164">
    <property type="term" value="F:tumor necrosis factor receptor binding"/>
    <property type="evidence" value="ECO:0007669"/>
    <property type="project" value="InterPro"/>
</dbReference>
<name>A0AAV2HA05_LYMST</name>
<evidence type="ECO:0000256" key="1">
    <source>
        <dbReference type="ARBA" id="ARBA00004370"/>
    </source>
</evidence>
<evidence type="ECO:0000256" key="2">
    <source>
        <dbReference type="ARBA" id="ARBA00008670"/>
    </source>
</evidence>
<dbReference type="GO" id="GO:0005615">
    <property type="term" value="C:extracellular space"/>
    <property type="evidence" value="ECO:0007669"/>
    <property type="project" value="UniProtKB-KW"/>
</dbReference>
<evidence type="ECO:0000313" key="7">
    <source>
        <dbReference type="EMBL" id="CAL1530025.1"/>
    </source>
</evidence>
<dbReference type="SMART" id="SM00207">
    <property type="entry name" value="TNF"/>
    <property type="match status" value="1"/>
</dbReference>
<keyword evidence="3" id="KW-0202">Cytokine</keyword>
<evidence type="ECO:0000259" key="6">
    <source>
        <dbReference type="PROSITE" id="PS50049"/>
    </source>
</evidence>
<dbReference type="SUPFAM" id="SSF49842">
    <property type="entry name" value="TNF-like"/>
    <property type="match status" value="1"/>
</dbReference>
<feature type="domain" description="THD" evidence="6">
    <location>
        <begin position="141"/>
        <end position="292"/>
    </location>
</feature>
<dbReference type="GO" id="GO:0005125">
    <property type="term" value="F:cytokine activity"/>
    <property type="evidence" value="ECO:0007669"/>
    <property type="project" value="UniProtKB-KW"/>
</dbReference>
<evidence type="ECO:0000313" key="8">
    <source>
        <dbReference type="Proteomes" id="UP001497497"/>
    </source>
</evidence>
<dbReference type="InterPro" id="IPR008983">
    <property type="entry name" value="Tumour_necrosis_fac-like_dom"/>
</dbReference>
<dbReference type="GO" id="GO:0016020">
    <property type="term" value="C:membrane"/>
    <property type="evidence" value="ECO:0007669"/>
    <property type="project" value="UniProtKB-SubCell"/>
</dbReference>
<keyword evidence="5" id="KW-1133">Transmembrane helix</keyword>
<dbReference type="InterPro" id="IPR006052">
    <property type="entry name" value="TNF_dom"/>
</dbReference>
<protein>
    <recommendedName>
        <fullName evidence="6">THD domain-containing protein</fullName>
    </recommendedName>
</protein>
<evidence type="ECO:0000256" key="4">
    <source>
        <dbReference type="ARBA" id="ARBA00023136"/>
    </source>
</evidence>
<organism evidence="7 8">
    <name type="scientific">Lymnaea stagnalis</name>
    <name type="common">Great pond snail</name>
    <name type="synonym">Helix stagnalis</name>
    <dbReference type="NCBI Taxonomy" id="6523"/>
    <lineage>
        <taxon>Eukaryota</taxon>
        <taxon>Metazoa</taxon>
        <taxon>Spiralia</taxon>
        <taxon>Lophotrochozoa</taxon>
        <taxon>Mollusca</taxon>
        <taxon>Gastropoda</taxon>
        <taxon>Heterobranchia</taxon>
        <taxon>Euthyneura</taxon>
        <taxon>Panpulmonata</taxon>
        <taxon>Hygrophila</taxon>
        <taxon>Lymnaeoidea</taxon>
        <taxon>Lymnaeidae</taxon>
        <taxon>Lymnaea</taxon>
    </lineage>
</organism>
<accession>A0AAV2HA05</accession>
<feature type="transmembrane region" description="Helical" evidence="5">
    <location>
        <begin position="21"/>
        <end position="44"/>
    </location>
</feature>
<dbReference type="AlphaFoldDB" id="A0AAV2HA05"/>
<dbReference type="PANTHER" id="PTHR11471">
    <property type="entry name" value="TUMOR NECROSIS FACTOR FAMILY MEMBER"/>
    <property type="match status" value="1"/>
</dbReference>
<dbReference type="PROSITE" id="PS50049">
    <property type="entry name" value="THD_2"/>
    <property type="match status" value="1"/>
</dbReference>
<dbReference type="PANTHER" id="PTHR11471:SF13">
    <property type="entry name" value="TNF FAMILY PROFILE DOMAIN-CONTAINING PROTEIN"/>
    <property type="match status" value="1"/>
</dbReference>
<evidence type="ECO:0000256" key="3">
    <source>
        <dbReference type="ARBA" id="ARBA00022514"/>
    </source>
</evidence>
<dbReference type="Pfam" id="PF00229">
    <property type="entry name" value="TNF"/>
    <property type="match status" value="1"/>
</dbReference>
<dbReference type="EMBL" id="CAXITT010000060">
    <property type="protein sequence ID" value="CAL1530025.1"/>
    <property type="molecule type" value="Genomic_DNA"/>
</dbReference>
<sequence length="294" mass="33284">MKKSVKTSHHNDRKHTIRQKAWRIAGTCLSFIALVFALTAIVILCMKMNGNAMTQDFQPASEVKQYSRFCFKCALVGDYPDHHPKHNPLLEMLNNLTRHEIDDHNSECCVENDRQFKALVAFLSASLITNQDVKLPINLLPAASVSAHKHLLREQHSTDKKYGEHFPLTLNTSSHDPSYEHVRGVDVTKDGFIVKYTGLYYVYSSVQFKRQQVTDKTLYHYLHRISFNNPMQTGVLLRSVHTICQSCPQSQETSFAGGIFYLKSADKVQVCVSALGVVDEQGEAMYMGLTMLNA</sequence>
<dbReference type="Proteomes" id="UP001497497">
    <property type="component" value="Unassembled WGS sequence"/>
</dbReference>
<keyword evidence="5" id="KW-0812">Transmembrane</keyword>
<reference evidence="7 8" key="1">
    <citation type="submission" date="2024-04" db="EMBL/GenBank/DDBJ databases">
        <authorList>
            <consortium name="Genoscope - CEA"/>
            <person name="William W."/>
        </authorList>
    </citation>
    <scope>NUCLEOTIDE SEQUENCE [LARGE SCALE GENOMIC DNA]</scope>
</reference>
<comment type="similarity">
    <text evidence="2">Belongs to the tumor necrosis factor family.</text>
</comment>
<gene>
    <name evidence="7" type="ORF">GSLYS_00004158001</name>
</gene>
<keyword evidence="8" id="KW-1185">Reference proteome</keyword>
<dbReference type="GO" id="GO:0006955">
    <property type="term" value="P:immune response"/>
    <property type="evidence" value="ECO:0007669"/>
    <property type="project" value="InterPro"/>
</dbReference>
<evidence type="ECO:0000256" key="5">
    <source>
        <dbReference type="SAM" id="Phobius"/>
    </source>
</evidence>
<dbReference type="Gene3D" id="2.60.120.40">
    <property type="match status" value="1"/>
</dbReference>
<proteinExistence type="inferred from homology"/>
<keyword evidence="4 5" id="KW-0472">Membrane</keyword>